<feature type="transmembrane region" description="Helical" evidence="1">
    <location>
        <begin position="56"/>
        <end position="77"/>
    </location>
</feature>
<dbReference type="EMBL" id="JAIOIV010000073">
    <property type="protein sequence ID" value="MBZ0156290.1"/>
    <property type="molecule type" value="Genomic_DNA"/>
</dbReference>
<feature type="transmembrane region" description="Helical" evidence="1">
    <location>
        <begin position="7"/>
        <end position="28"/>
    </location>
</feature>
<accession>A0A953JBY1</accession>
<reference evidence="2" key="1">
    <citation type="journal article" date="2021" name="bioRxiv">
        <title>Unraveling nitrogen, sulfur and carbon metabolic pathways and microbial community transcriptional responses to substrate deprivation and toxicity stresses in a bioreactor mimicking anoxic brackish coastal sediment conditions.</title>
        <authorList>
            <person name="Martins P.D."/>
            <person name="Echeveste M.J."/>
            <person name="Arshad A."/>
            <person name="Kurth J."/>
            <person name="Ouboter H."/>
            <person name="Jetten M.S.M."/>
            <person name="Welte C.U."/>
        </authorList>
    </citation>
    <scope>NUCLEOTIDE SEQUENCE</scope>
    <source>
        <strain evidence="2">MAG_39</strain>
    </source>
</reference>
<evidence type="ECO:0000313" key="2">
    <source>
        <dbReference type="EMBL" id="MBZ0156290.1"/>
    </source>
</evidence>
<proteinExistence type="predicted"/>
<evidence type="ECO:0000256" key="1">
    <source>
        <dbReference type="SAM" id="Phobius"/>
    </source>
</evidence>
<reference evidence="2" key="2">
    <citation type="submission" date="2021-08" db="EMBL/GenBank/DDBJ databases">
        <authorList>
            <person name="Dalcin Martins P."/>
        </authorList>
    </citation>
    <scope>NUCLEOTIDE SEQUENCE</scope>
    <source>
        <strain evidence="2">MAG_39</strain>
    </source>
</reference>
<dbReference type="AlphaFoldDB" id="A0A953JBY1"/>
<keyword evidence="1" id="KW-0472">Membrane</keyword>
<evidence type="ECO:0000313" key="3">
    <source>
        <dbReference type="Proteomes" id="UP000705867"/>
    </source>
</evidence>
<name>A0A953JBY1_9BACT</name>
<gene>
    <name evidence="2" type="ORF">K8I29_08800</name>
</gene>
<comment type="caution">
    <text evidence="2">The sequence shown here is derived from an EMBL/GenBank/DDBJ whole genome shotgun (WGS) entry which is preliminary data.</text>
</comment>
<sequence length="96" mass="10398">MRLQPVALGVALGAVWGASLFLTTWVSFYSGYGRLFLEVLARSIYPGYTISPAGSFLGLAYGFLDGFVSASLIAWIYNKVANGGQRHGTETKDRET</sequence>
<protein>
    <submittedName>
        <fullName evidence="2">Bacteriophage holin</fullName>
    </submittedName>
</protein>
<dbReference type="NCBIfam" id="NF037947">
    <property type="entry name" value="holin_4"/>
    <property type="match status" value="1"/>
</dbReference>
<keyword evidence="1" id="KW-0812">Transmembrane</keyword>
<organism evidence="2 3">
    <name type="scientific">Candidatus Nitrobium versatile</name>
    <dbReference type="NCBI Taxonomy" id="2884831"/>
    <lineage>
        <taxon>Bacteria</taxon>
        <taxon>Pseudomonadati</taxon>
        <taxon>Nitrospirota</taxon>
        <taxon>Nitrospiria</taxon>
        <taxon>Nitrospirales</taxon>
        <taxon>Nitrospiraceae</taxon>
        <taxon>Candidatus Nitrobium</taxon>
    </lineage>
</organism>
<keyword evidence="1" id="KW-1133">Transmembrane helix</keyword>
<dbReference type="Proteomes" id="UP000705867">
    <property type="component" value="Unassembled WGS sequence"/>
</dbReference>